<feature type="compositionally biased region" description="Basic and acidic residues" evidence="1">
    <location>
        <begin position="418"/>
        <end position="427"/>
    </location>
</feature>
<protein>
    <recommendedName>
        <fullName evidence="5">PE-PGRS family protein</fullName>
    </recommendedName>
</protein>
<proteinExistence type="predicted"/>
<dbReference type="AlphaFoldDB" id="A0A1A2V1A0"/>
<comment type="caution">
    <text evidence="3">The sequence shown here is derived from an EMBL/GenBank/DDBJ whole genome shotgun (WGS) entry which is preliminary data.</text>
</comment>
<feature type="signal peptide" evidence="2">
    <location>
        <begin position="1"/>
        <end position="28"/>
    </location>
</feature>
<keyword evidence="2" id="KW-0732">Signal</keyword>
<evidence type="ECO:0000313" key="4">
    <source>
        <dbReference type="Proteomes" id="UP000093779"/>
    </source>
</evidence>
<name>A0A1A2V1A0_9MYCO</name>
<evidence type="ECO:0000313" key="3">
    <source>
        <dbReference type="EMBL" id="OBF25310.1"/>
    </source>
</evidence>
<feature type="compositionally biased region" description="Basic and acidic residues" evidence="1">
    <location>
        <begin position="446"/>
        <end position="455"/>
    </location>
</feature>
<dbReference type="RefSeq" id="WP_064895083.1">
    <property type="nucleotide sequence ID" value="NZ_JAYXBT010000026.1"/>
</dbReference>
<sequence length="500" mass="52066">MSTSVRTYLVAGAAAATATAIALTPVQAAPADIAVPARPTSAQPELTQAMIDLLAAASRMTAAVAPKISSDSGAAPALGFAPAAAVTGDVAVQNAASDWLTSGYVFIQNWVDWGVDYASDIAWWLGGWGVPFAGLIGDQIDLFYFDLIRPIADAIFYQAIVPIVNDPLNLGVWINGIGNAIGKSIQAGINFGVAELDYFFGWILPPLPPPFPTVATTQTLAAAAPGALFPGLRELAADVVLPPADFVTNAAVNTIDGAYGLVHNAANFVVDGAENAFDALRLGFISRQIDINYALISALSQQGVDLTTDLIKVPDSYLHNVLVNGEGPIRALGTEARNVVNSFVSHGSSALDAVGDYVDAQINYFTPGKLAPDTKEVTSVPPSARASLLSAPAPAETPAKDDVATDSETDADTVADTLQDRTKDRTPQVRSRVQPAAKDALTTVKKAGDDARDAVRNTVRNLTPKPKPKATPKVHEKASTASGSQSADKGKSASAKKDKK</sequence>
<feature type="region of interest" description="Disordered" evidence="1">
    <location>
        <begin position="373"/>
        <end position="500"/>
    </location>
</feature>
<feature type="compositionally biased region" description="Acidic residues" evidence="1">
    <location>
        <begin position="404"/>
        <end position="413"/>
    </location>
</feature>
<evidence type="ECO:0000256" key="1">
    <source>
        <dbReference type="SAM" id="MobiDB-lite"/>
    </source>
</evidence>
<evidence type="ECO:0000256" key="2">
    <source>
        <dbReference type="SAM" id="SignalP"/>
    </source>
</evidence>
<reference evidence="3 4" key="1">
    <citation type="submission" date="2016-06" db="EMBL/GenBank/DDBJ databases">
        <authorList>
            <person name="Kjaerup R.B."/>
            <person name="Dalgaard T.S."/>
            <person name="Juul-Madsen H.R."/>
        </authorList>
    </citation>
    <scope>NUCLEOTIDE SEQUENCE [LARGE SCALE GENOMIC DNA]</scope>
    <source>
        <strain evidence="3 4">ACS1953</strain>
    </source>
</reference>
<dbReference type="EMBL" id="LZHX01000028">
    <property type="protein sequence ID" value="OBF25310.1"/>
    <property type="molecule type" value="Genomic_DNA"/>
</dbReference>
<dbReference type="Proteomes" id="UP000093779">
    <property type="component" value="Unassembled WGS sequence"/>
</dbReference>
<organism evidence="3 4">
    <name type="scientific">Mycolicibacterium conceptionense</name>
    <dbReference type="NCBI Taxonomy" id="451644"/>
    <lineage>
        <taxon>Bacteria</taxon>
        <taxon>Bacillati</taxon>
        <taxon>Actinomycetota</taxon>
        <taxon>Actinomycetes</taxon>
        <taxon>Mycobacteriales</taxon>
        <taxon>Mycobacteriaceae</taxon>
        <taxon>Mycolicibacterium</taxon>
    </lineage>
</organism>
<dbReference type="PROSITE" id="PS51318">
    <property type="entry name" value="TAT"/>
    <property type="match status" value="1"/>
</dbReference>
<feature type="chain" id="PRO_5009825967" description="PE-PGRS family protein" evidence="2">
    <location>
        <begin position="29"/>
        <end position="500"/>
    </location>
</feature>
<dbReference type="InterPro" id="IPR006311">
    <property type="entry name" value="TAT_signal"/>
</dbReference>
<feature type="compositionally biased region" description="Low complexity" evidence="1">
    <location>
        <begin position="379"/>
        <end position="397"/>
    </location>
</feature>
<evidence type="ECO:0008006" key="5">
    <source>
        <dbReference type="Google" id="ProtNLM"/>
    </source>
</evidence>
<accession>A0A1A2V1A0</accession>
<gene>
    <name evidence="3" type="ORF">A5726_07685</name>
</gene>